<feature type="transmembrane region" description="Helical" evidence="1">
    <location>
        <begin position="120"/>
        <end position="144"/>
    </location>
</feature>
<dbReference type="EMBL" id="SOYY01000015">
    <property type="protein sequence ID" value="KAA0711643.1"/>
    <property type="molecule type" value="Genomic_DNA"/>
</dbReference>
<keyword evidence="1" id="KW-1133">Transmembrane helix</keyword>
<comment type="caution">
    <text evidence="2">The sequence shown here is derived from an EMBL/GenBank/DDBJ whole genome shotgun (WGS) entry which is preliminary data.</text>
</comment>
<name>A0A5A9NQD3_9TELE</name>
<keyword evidence="1" id="KW-0472">Membrane</keyword>
<keyword evidence="3" id="KW-1185">Reference proteome</keyword>
<protein>
    <recommendedName>
        <fullName evidence="4">Fibronectin type-III domain-containing protein</fullName>
    </recommendedName>
</protein>
<dbReference type="InterPro" id="IPR036116">
    <property type="entry name" value="FN3_sf"/>
</dbReference>
<dbReference type="Proteomes" id="UP000324632">
    <property type="component" value="Chromosome 15"/>
</dbReference>
<evidence type="ECO:0000313" key="3">
    <source>
        <dbReference type="Proteomes" id="UP000324632"/>
    </source>
</evidence>
<keyword evidence="1" id="KW-0812">Transmembrane</keyword>
<evidence type="ECO:0000256" key="1">
    <source>
        <dbReference type="SAM" id="Phobius"/>
    </source>
</evidence>
<dbReference type="SUPFAM" id="SSF49265">
    <property type="entry name" value="Fibronectin type III"/>
    <property type="match status" value="1"/>
</dbReference>
<evidence type="ECO:0008006" key="4">
    <source>
        <dbReference type="Google" id="ProtNLM"/>
    </source>
</evidence>
<dbReference type="Gene3D" id="2.60.40.10">
    <property type="entry name" value="Immunoglobulins"/>
    <property type="match status" value="1"/>
</dbReference>
<evidence type="ECO:0000313" key="2">
    <source>
        <dbReference type="EMBL" id="KAA0711643.1"/>
    </source>
</evidence>
<dbReference type="InterPro" id="IPR013783">
    <property type="entry name" value="Ig-like_fold"/>
</dbReference>
<sequence length="171" mass="19062">MNRKEENDPCFHIQVTCRCSHVTSSDALESPLLVAVRALTPSVARVQWCAHCSPALDYEVVFSRGGLTQKKLRLSSAARQVFVSELTAEHIYHVCVRALQGRMASAPKCTSVVMDTDTELHVFVLVVMCVLLTLTVITQTFCLIKLFRKQPAENPHLTRLISIPNPAFNNL</sequence>
<reference evidence="2 3" key="1">
    <citation type="journal article" date="2019" name="Mol. Ecol. Resour.">
        <title>Chromosome-level genome assembly of Triplophysa tibetana, a fish adapted to the harsh high-altitude environment of the Tibetan Plateau.</title>
        <authorList>
            <person name="Yang X."/>
            <person name="Liu H."/>
            <person name="Ma Z."/>
            <person name="Zou Y."/>
            <person name="Zou M."/>
            <person name="Mao Y."/>
            <person name="Li X."/>
            <person name="Wang H."/>
            <person name="Chen T."/>
            <person name="Wang W."/>
            <person name="Yang R."/>
        </authorList>
    </citation>
    <scope>NUCLEOTIDE SEQUENCE [LARGE SCALE GENOMIC DNA]</scope>
    <source>
        <strain evidence="2">TTIB1903HZAU</strain>
        <tissue evidence="2">Muscle</tissue>
    </source>
</reference>
<accession>A0A5A9NQD3</accession>
<proteinExistence type="predicted"/>
<organism evidence="2 3">
    <name type="scientific">Triplophysa tibetana</name>
    <dbReference type="NCBI Taxonomy" id="1572043"/>
    <lineage>
        <taxon>Eukaryota</taxon>
        <taxon>Metazoa</taxon>
        <taxon>Chordata</taxon>
        <taxon>Craniata</taxon>
        <taxon>Vertebrata</taxon>
        <taxon>Euteleostomi</taxon>
        <taxon>Actinopterygii</taxon>
        <taxon>Neopterygii</taxon>
        <taxon>Teleostei</taxon>
        <taxon>Ostariophysi</taxon>
        <taxon>Cypriniformes</taxon>
        <taxon>Nemacheilidae</taxon>
        <taxon>Triplophysa</taxon>
    </lineage>
</organism>
<dbReference type="AlphaFoldDB" id="A0A5A9NQD3"/>
<gene>
    <name evidence="2" type="ORF">E1301_Tti019498</name>
</gene>